<dbReference type="CDD" id="cd01949">
    <property type="entry name" value="GGDEF"/>
    <property type="match status" value="1"/>
</dbReference>
<feature type="transmembrane region" description="Helical" evidence="1">
    <location>
        <begin position="173"/>
        <end position="192"/>
    </location>
</feature>
<evidence type="ECO:0000313" key="4">
    <source>
        <dbReference type="Proteomes" id="UP000018211"/>
    </source>
</evidence>
<keyword evidence="1" id="KW-0472">Membrane</keyword>
<evidence type="ECO:0000256" key="1">
    <source>
        <dbReference type="SAM" id="Phobius"/>
    </source>
</evidence>
<organism evidence="3 4">
    <name type="scientific">Vibrio nigripulchritudo SOn1</name>
    <dbReference type="NCBI Taxonomy" id="1238450"/>
    <lineage>
        <taxon>Bacteria</taxon>
        <taxon>Pseudomonadati</taxon>
        <taxon>Pseudomonadota</taxon>
        <taxon>Gammaproteobacteria</taxon>
        <taxon>Vibrionales</taxon>
        <taxon>Vibrionaceae</taxon>
        <taxon>Vibrio</taxon>
    </lineage>
</organism>
<evidence type="ECO:0000313" key="3">
    <source>
        <dbReference type="EMBL" id="CCO45142.1"/>
    </source>
</evidence>
<dbReference type="SUPFAM" id="SSF55073">
    <property type="entry name" value="Nucleotide cyclase"/>
    <property type="match status" value="1"/>
</dbReference>
<dbReference type="InterPro" id="IPR000160">
    <property type="entry name" value="GGDEF_dom"/>
</dbReference>
<evidence type="ECO:0000259" key="2">
    <source>
        <dbReference type="PROSITE" id="PS50887"/>
    </source>
</evidence>
<keyword evidence="1" id="KW-0812">Transmembrane</keyword>
<name>A0AAV2VKB6_9VIBR</name>
<dbReference type="Proteomes" id="UP000018211">
    <property type="component" value="Unassembled WGS sequence"/>
</dbReference>
<protein>
    <submittedName>
        <fullName evidence="3">Ggdef family protein</fullName>
    </submittedName>
</protein>
<dbReference type="SMART" id="SM00267">
    <property type="entry name" value="GGDEF"/>
    <property type="match status" value="1"/>
</dbReference>
<comment type="caution">
    <text evidence="3">The sequence shown here is derived from an EMBL/GenBank/DDBJ whole genome shotgun (WGS) entry which is preliminary data.</text>
</comment>
<dbReference type="InterPro" id="IPR043128">
    <property type="entry name" value="Rev_trsase/Diguanyl_cyclase"/>
</dbReference>
<dbReference type="Gene3D" id="3.30.70.270">
    <property type="match status" value="1"/>
</dbReference>
<proteinExistence type="predicted"/>
<dbReference type="PROSITE" id="PS50887">
    <property type="entry name" value="GGDEF"/>
    <property type="match status" value="1"/>
</dbReference>
<dbReference type="Pfam" id="PF00990">
    <property type="entry name" value="GGDEF"/>
    <property type="match status" value="1"/>
</dbReference>
<dbReference type="Gene3D" id="6.10.340.10">
    <property type="match status" value="1"/>
</dbReference>
<sequence>MVNSLLKKMIAVLLVSILLTAVTAWSMVRLYLLQQSHAQSHAAIIRVQLDVDELRAHLIQYLQYQDDMSFLKLSEFQNELSKAWSRDEIIGERGIGKLKQINTQLAGLIDGDRIFREAKETRVIQSTYVIQRQNIMRMRYNMLIQEMNTHLAHAHRRLLSIEQNAIDSTYRHLTLILIGCYVVFFAAVIGLIRRFRQGAQTVSRGIFAIRDGVFSHKIQAKALDKEFQYVAGAFNEMSEQLQHNTFTRAELETEIERQTKELSEQKETLKYLSDHDALTRLLNRRALDRELTIAMDKAERTGVIIAVLFMDINKFKPVNDHYGHAFGDKVLVELANRLTRHTRKTDMIARFGGDEFVVCLDLLRSKAGVTEKARCLIQALEKPITVQNHTVQVGVSIGIAYFSLEENFARDVLERAYTAMYVAKESKESRYVEHNPLSVVS</sequence>
<dbReference type="NCBIfam" id="TIGR00254">
    <property type="entry name" value="GGDEF"/>
    <property type="match status" value="1"/>
</dbReference>
<dbReference type="PANTHER" id="PTHR46663">
    <property type="entry name" value="DIGUANYLATE CYCLASE DGCT-RELATED"/>
    <property type="match status" value="1"/>
</dbReference>
<dbReference type="AlphaFoldDB" id="A0AAV2VKB6"/>
<gene>
    <name evidence="3" type="ORF">VIBNISOn1_1390021</name>
</gene>
<dbReference type="EMBL" id="CAOF01000045">
    <property type="protein sequence ID" value="CCO45142.1"/>
    <property type="molecule type" value="Genomic_DNA"/>
</dbReference>
<dbReference type="PANTHER" id="PTHR46663:SF2">
    <property type="entry name" value="GGDEF DOMAIN-CONTAINING PROTEIN"/>
    <property type="match status" value="1"/>
</dbReference>
<keyword evidence="1" id="KW-1133">Transmembrane helix</keyword>
<reference evidence="3 4" key="1">
    <citation type="journal article" date="2013" name="ISME J.">
        <title>Comparative genomics of pathogenic lineages of Vibrio nigripulchritudo identifies virulence-associated traits.</title>
        <authorList>
            <person name="Goudenege D."/>
            <person name="Labreuche Y."/>
            <person name="Krin E."/>
            <person name="Ansquer D."/>
            <person name="Mangenot S."/>
            <person name="Calteau A."/>
            <person name="Medigue C."/>
            <person name="Mazel D."/>
            <person name="Polz M.F."/>
            <person name="Le Roux F."/>
        </authorList>
    </citation>
    <scope>NUCLEOTIDE SEQUENCE [LARGE SCALE GENOMIC DNA]</scope>
    <source>
        <strain evidence="3 4">SOn1</strain>
    </source>
</reference>
<feature type="domain" description="GGDEF" evidence="2">
    <location>
        <begin position="303"/>
        <end position="436"/>
    </location>
</feature>
<dbReference type="InterPro" id="IPR052163">
    <property type="entry name" value="DGC-Regulatory_Protein"/>
</dbReference>
<accession>A0AAV2VKB6</accession>
<dbReference type="InterPro" id="IPR029787">
    <property type="entry name" value="Nucleotide_cyclase"/>
</dbReference>
<dbReference type="RefSeq" id="WP_022610743.1">
    <property type="nucleotide sequence ID" value="NZ_LK391965.1"/>
</dbReference>